<keyword evidence="2" id="KW-1185">Reference proteome</keyword>
<evidence type="ECO:0000313" key="2">
    <source>
        <dbReference type="Proteomes" id="UP000214666"/>
    </source>
</evidence>
<sequence length="92" mass="10032">MFGNLEAGGKVSRTKYAEDFTVDMVNHKYVFEELAEIIKKYCVVIKSYGDAKKRPRQVAFSSGINGGKGSRTLPKNIATQASTGVVTVLMSP</sequence>
<dbReference type="Proteomes" id="UP000214666">
    <property type="component" value="Chromosome"/>
</dbReference>
<proteinExistence type="predicted"/>
<accession>A0A222WTT7</accession>
<dbReference type="EMBL" id="CP020028">
    <property type="protein sequence ID" value="ASR49576.1"/>
    <property type="molecule type" value="Genomic_DNA"/>
</dbReference>
<organism evidence="1 2">
    <name type="scientific">Paenibacillus kribbensis</name>
    <dbReference type="NCBI Taxonomy" id="172713"/>
    <lineage>
        <taxon>Bacteria</taxon>
        <taxon>Bacillati</taxon>
        <taxon>Bacillota</taxon>
        <taxon>Bacilli</taxon>
        <taxon>Bacillales</taxon>
        <taxon>Paenibacillaceae</taxon>
        <taxon>Paenibacillus</taxon>
    </lineage>
</organism>
<dbReference type="AlphaFoldDB" id="A0A222WTT7"/>
<protein>
    <submittedName>
        <fullName evidence="1">Uncharacterized protein</fullName>
    </submittedName>
</protein>
<dbReference type="KEGG" id="pkb:B4V02_24255"/>
<name>A0A222WTT7_9BACL</name>
<reference evidence="1 2" key="1">
    <citation type="submission" date="2017-03" db="EMBL/GenBank/DDBJ databases">
        <title>Complete genome sequence of Paenibacillus Kribbensis producing bioflocculants.</title>
        <authorList>
            <person name="Lee H.-G."/>
            <person name="Oh H.-M."/>
        </authorList>
    </citation>
    <scope>NUCLEOTIDE SEQUENCE [LARGE SCALE GENOMIC DNA]</scope>
    <source>
        <strain evidence="1 2">AM49</strain>
    </source>
</reference>
<evidence type="ECO:0000313" key="1">
    <source>
        <dbReference type="EMBL" id="ASR49576.1"/>
    </source>
</evidence>
<gene>
    <name evidence="1" type="ORF">B4V02_24255</name>
</gene>